<dbReference type="EMBL" id="CP031217">
    <property type="protein sequence ID" value="AXH12223.1"/>
    <property type="molecule type" value="Genomic_DNA"/>
</dbReference>
<protein>
    <recommendedName>
        <fullName evidence="5">DUF1653 domain-containing protein</fullName>
    </recommendedName>
</protein>
<dbReference type="Proteomes" id="UP000289193">
    <property type="component" value="Unassembled WGS sequence"/>
</dbReference>
<dbReference type="RefSeq" id="WP_114839063.1">
    <property type="nucleotide sequence ID" value="NZ_CP031217.1"/>
</dbReference>
<dbReference type="Proteomes" id="UP000253850">
    <property type="component" value="Chromosome"/>
</dbReference>
<organism evidence="2 4">
    <name type="scientific">Halarcobacter bivalviorum</name>
    <dbReference type="NCBI Taxonomy" id="663364"/>
    <lineage>
        <taxon>Bacteria</taxon>
        <taxon>Pseudomonadati</taxon>
        <taxon>Campylobacterota</taxon>
        <taxon>Epsilonproteobacteria</taxon>
        <taxon>Campylobacterales</taxon>
        <taxon>Arcobacteraceae</taxon>
        <taxon>Halarcobacter</taxon>
    </lineage>
</organism>
<dbReference type="AlphaFoldDB" id="A0AAX2ABV8"/>
<name>A0AAX2ABV8_9BACT</name>
<evidence type="ECO:0000313" key="3">
    <source>
        <dbReference type="Proteomes" id="UP000253850"/>
    </source>
</evidence>
<evidence type="ECO:0008006" key="5">
    <source>
        <dbReference type="Google" id="ProtNLM"/>
    </source>
</evidence>
<accession>A0AAX2ABV8</accession>
<proteinExistence type="predicted"/>
<evidence type="ECO:0000313" key="4">
    <source>
        <dbReference type="Proteomes" id="UP000289193"/>
    </source>
</evidence>
<reference evidence="1 3" key="2">
    <citation type="submission" date="2018-07" db="EMBL/GenBank/DDBJ databases">
        <title>Complete genome of the Arcobacter bivalviorum type strain LMG 26154.</title>
        <authorList>
            <person name="Miller W.G."/>
            <person name="Yee E."/>
            <person name="Bono J.L."/>
        </authorList>
    </citation>
    <scope>NUCLEOTIDE SEQUENCE [LARGE SCALE GENOMIC DNA]</scope>
    <source>
        <strain evidence="1 3">LMG 26154</strain>
    </source>
</reference>
<dbReference type="KEGG" id="hbv:ABIV_1223"/>
<keyword evidence="4" id="KW-1185">Reference proteome</keyword>
<evidence type="ECO:0000313" key="2">
    <source>
        <dbReference type="EMBL" id="RXK11330.1"/>
    </source>
</evidence>
<evidence type="ECO:0000313" key="1">
    <source>
        <dbReference type="EMBL" id="AXH12223.1"/>
    </source>
</evidence>
<sequence>MDELEPNYEIQVFKKGEHYCINSYYTYSDNETTALSEGIEHFKDIFPVDSYDFIVEYCGEFQSDRAYEMSLDSNL</sequence>
<dbReference type="EMBL" id="PDKM01000001">
    <property type="protein sequence ID" value="RXK11330.1"/>
    <property type="molecule type" value="Genomic_DNA"/>
</dbReference>
<gene>
    <name evidence="1" type="ORF">ABIV_1223</name>
    <name evidence="2" type="ORF">CRV05_02880</name>
</gene>
<reference evidence="2 4" key="1">
    <citation type="submission" date="2017-10" db="EMBL/GenBank/DDBJ databases">
        <title>Genomics of the genus Arcobacter.</title>
        <authorList>
            <person name="Perez-Cataluna A."/>
            <person name="Figueras M.J."/>
        </authorList>
    </citation>
    <scope>NUCLEOTIDE SEQUENCE [LARGE SCALE GENOMIC DNA]</scope>
    <source>
        <strain evidence="2 4">CECT 7835</strain>
    </source>
</reference>